<dbReference type="GO" id="GO:0022857">
    <property type="term" value="F:transmembrane transporter activity"/>
    <property type="evidence" value="ECO:0007669"/>
    <property type="project" value="InterPro"/>
</dbReference>
<gene>
    <name evidence="9" type="ORF">CQW49_00715</name>
</gene>
<evidence type="ECO:0000256" key="5">
    <source>
        <dbReference type="ARBA" id="ARBA00022989"/>
    </source>
</evidence>
<evidence type="ECO:0000256" key="3">
    <source>
        <dbReference type="ARBA" id="ARBA00022475"/>
    </source>
</evidence>
<dbReference type="KEGG" id="mtw:CQW49_00715"/>
<protein>
    <submittedName>
        <fullName evidence="9">Biopolymer transporter ExbD</fullName>
    </submittedName>
</protein>
<evidence type="ECO:0000256" key="4">
    <source>
        <dbReference type="ARBA" id="ARBA00022692"/>
    </source>
</evidence>
<feature type="compositionally biased region" description="Basic residues" evidence="8">
    <location>
        <begin position="12"/>
        <end position="21"/>
    </location>
</feature>
<evidence type="ECO:0000256" key="2">
    <source>
        <dbReference type="ARBA" id="ARBA00005811"/>
    </source>
</evidence>
<keyword evidence="7" id="KW-0813">Transport</keyword>
<dbReference type="GO" id="GO:0015031">
    <property type="term" value="P:protein transport"/>
    <property type="evidence" value="ECO:0007669"/>
    <property type="project" value="UniProtKB-KW"/>
</dbReference>
<sequence length="150" mass="16266">MGMSAAAGRKTGGGRRRRGAPRHSAMADINMTPFIDVMLVLLIIFMVAAPLLATGVAVDLPQTKAGPLNIDQKPLSIAVDEKGQLFLMDQPVELDKLLDRLKESAKAGFDERIYMRASKTVNYGRVAEVMSMVTTAGYKKVALVTESDKK</sequence>
<evidence type="ECO:0000256" key="6">
    <source>
        <dbReference type="ARBA" id="ARBA00023136"/>
    </source>
</evidence>
<evidence type="ECO:0000313" key="10">
    <source>
        <dbReference type="Proteomes" id="UP000230709"/>
    </source>
</evidence>
<evidence type="ECO:0000313" key="9">
    <source>
        <dbReference type="EMBL" id="ATQ66575.1"/>
    </source>
</evidence>
<evidence type="ECO:0000256" key="8">
    <source>
        <dbReference type="SAM" id="MobiDB-lite"/>
    </source>
</evidence>
<dbReference type="EMBL" id="CP023737">
    <property type="protein sequence ID" value="ATQ66575.1"/>
    <property type="molecule type" value="Genomic_DNA"/>
</dbReference>
<keyword evidence="4 7" id="KW-0812">Transmembrane</keyword>
<dbReference type="Proteomes" id="UP000230709">
    <property type="component" value="Chromosome"/>
</dbReference>
<comment type="subcellular location">
    <subcellularLocation>
        <location evidence="1">Cell membrane</location>
        <topology evidence="1">Single-pass membrane protein</topology>
    </subcellularLocation>
    <subcellularLocation>
        <location evidence="7">Cell membrane</location>
        <topology evidence="7">Single-pass type II membrane protein</topology>
    </subcellularLocation>
</comment>
<keyword evidence="6" id="KW-0472">Membrane</keyword>
<keyword evidence="10" id="KW-1185">Reference proteome</keyword>
<dbReference type="Pfam" id="PF02472">
    <property type="entry name" value="ExbD"/>
    <property type="match status" value="1"/>
</dbReference>
<reference evidence="10" key="1">
    <citation type="submission" date="2017-10" db="EMBL/GenBank/DDBJ databases">
        <title>Completed PacBio SMRT sequence of Methylosinus trichosporium OB3b reveals presence of a third large plasmid.</title>
        <authorList>
            <person name="Charles T.C."/>
            <person name="Lynch M.D.J."/>
            <person name="Heil J.R."/>
            <person name="Cheng J."/>
        </authorList>
    </citation>
    <scope>NUCLEOTIDE SEQUENCE [LARGE SCALE GENOMIC DNA]</scope>
    <source>
        <strain evidence="10">OB3b</strain>
    </source>
</reference>
<evidence type="ECO:0000256" key="1">
    <source>
        <dbReference type="ARBA" id="ARBA00004162"/>
    </source>
</evidence>
<keyword evidence="3" id="KW-1003">Cell membrane</keyword>
<dbReference type="GO" id="GO:0005886">
    <property type="term" value="C:plasma membrane"/>
    <property type="evidence" value="ECO:0007669"/>
    <property type="project" value="UniProtKB-SubCell"/>
</dbReference>
<dbReference type="PANTHER" id="PTHR30558:SF7">
    <property type="entry name" value="TOL-PAL SYSTEM PROTEIN TOLR"/>
    <property type="match status" value="1"/>
</dbReference>
<dbReference type="InterPro" id="IPR003400">
    <property type="entry name" value="ExbD"/>
</dbReference>
<proteinExistence type="inferred from homology"/>
<dbReference type="Gene3D" id="3.30.420.270">
    <property type="match status" value="1"/>
</dbReference>
<keyword evidence="5" id="KW-1133">Transmembrane helix</keyword>
<name>A0A2D2CV45_METT3</name>
<comment type="similarity">
    <text evidence="2 7">Belongs to the ExbD/TolR family.</text>
</comment>
<dbReference type="AlphaFoldDB" id="A0A2D2CV45"/>
<evidence type="ECO:0000256" key="7">
    <source>
        <dbReference type="RuleBase" id="RU003879"/>
    </source>
</evidence>
<dbReference type="STRING" id="595536.GCA_000178815_00803"/>
<organism evidence="9 10">
    <name type="scientific">Methylosinus trichosporium (strain ATCC 35070 / NCIMB 11131 / UNIQEM 75 / OB3b)</name>
    <dbReference type="NCBI Taxonomy" id="595536"/>
    <lineage>
        <taxon>Bacteria</taxon>
        <taxon>Pseudomonadati</taxon>
        <taxon>Pseudomonadota</taxon>
        <taxon>Alphaproteobacteria</taxon>
        <taxon>Hyphomicrobiales</taxon>
        <taxon>Methylocystaceae</taxon>
        <taxon>Methylosinus</taxon>
    </lineage>
</organism>
<dbReference type="RefSeq" id="WP_003613988.1">
    <property type="nucleotide sequence ID" value="NZ_ADVE02000001.1"/>
</dbReference>
<dbReference type="PANTHER" id="PTHR30558">
    <property type="entry name" value="EXBD MEMBRANE COMPONENT OF PMF-DRIVEN MACROMOLECULE IMPORT SYSTEM"/>
    <property type="match status" value="1"/>
</dbReference>
<keyword evidence="7" id="KW-0653">Protein transport</keyword>
<accession>A0A2D2CV45</accession>
<feature type="region of interest" description="Disordered" evidence="8">
    <location>
        <begin position="1"/>
        <end position="23"/>
    </location>
</feature>